<feature type="repeat" description="WD" evidence="3">
    <location>
        <begin position="1181"/>
        <end position="1213"/>
    </location>
</feature>
<dbReference type="SUPFAM" id="SSF52540">
    <property type="entry name" value="P-loop containing nucleoside triphosphate hydrolases"/>
    <property type="match status" value="1"/>
</dbReference>
<keyword evidence="1 3" id="KW-0853">WD repeat</keyword>
<evidence type="ECO:0000256" key="2">
    <source>
        <dbReference type="ARBA" id="ARBA00022737"/>
    </source>
</evidence>
<dbReference type="Pfam" id="PF24883">
    <property type="entry name" value="NPHP3_N"/>
    <property type="match status" value="1"/>
</dbReference>
<comment type="caution">
    <text evidence="5">The sequence shown here is derived from an EMBL/GenBank/DDBJ whole genome shotgun (WGS) entry which is preliminary data.</text>
</comment>
<sequence length="1583" mass="172321">MGQSYEMKIISVSGIHWKPNVIHDTPNLYVAIDIDGKTVYQTNPSRKWVAMWSQICSLSVESPSSVIALQVFHRSTIGKKCLAKKEMEIVQLLETDEGQKDFSVVLNHVEKSARGTPEPTLVVRMTAIGHVQAAAVALANATQDIGILPNTSSAVGRVVNTEAGNNNDLLSNLGTVLSRLTIIGAELSKIHPYSNVAWRVLFSVYEAVQKQTETDADVCRLVQTMADVYAFVKDIESASEKITRFAKTIDALVKQTEECALFIREYTGHGFRVRLLENILSEDSDKIKGFVNVFQKFGESLNRGTALEILYVSTKALAMVEKTTQTQKLDSLKPVDMNASLRCECLPRTRQEIRDLITNWLTTPPGDDKPGNILWLSGVAGAGKSTIATSISQYFRELERLGAFLFFTRNKSDPADVIRTIAFHLARSNTYVASAICDAIDKDPALIDSPIHTQFQKLLLTPLITSQSHIHGPIVVVLDALDECGNAESRRTLVSLISNEFPKLPPAVRFFITSRPDSDIASKFENQIKIAKHLLDITIPSGLADIRIYLDNEVGELRKQQKLGSTWPGELKMDALTKHSSGLFIWASTAAKYLLHAYDLDQAIESLLNKGLTTLDDLYAGALEVAGPWSDPTFVREAQAALSVVILGKTPVSAAMIDALLVPKHSSSCIFDRLGCVLQWAPGQHVKILHASFSDYLTDHGRSGGEPWFIDPSILEPQIARGCLHILKKELQFNICRFEDSHIYTTKVPDLSERSTASISPHLLYSSLHWGSHLAVIGSASPGLAGISSATPLLPDGLLTDLKDLMYTKFLFWLEIICIQQKVVLAIDVLETVAKLAKDYQEEELADFATDAVKFVLRFAPVISHSVPHIYLSALPFAPRESKVRKQYSLWLVPSKTVDIQSSVSSQWPRLQATIEGHSSIIHSVAFSPDGNHIASGSADRTLRIWDARTGDLLVGPFNGHEDEVKCVAFSCDGGKIVSGSYDKTMHVWDAQTGKIIGVPLTGHTDRVNFVCFSPNGKQIASASLDKTICIWDWDEHSSECNTAPLVLKHAAPVRAVAFAPDRDQVVSGTGDPTGSGDSLVQVWDTSTGKPVTGPLEGHTQYIRSVAFSTDGKYILSLSHESARIWQVCTGAEVIAINTPIGTDAYSAAFTPNGEQIVVGYSDTLLRIWDVQTGALVSAPIDGHSGAVLSVSVSPDGMRIASGSGDKTIRVWDAYQELSTAIKVNAQYIGANDQEIMQMYHPGCTGHTNTVYCVAFSPRGDRIASGSWDNTVCVWDACTGTILSGPLRGHNEAVLCVAFSPNGEQIVSGSNDTTIRVWNVQNGTMVAGPFEGHSKQVSCVAFSPQGDQIVSGSSDSTVCVWAVATGSLVCKLLGAHTQAVRSVAFSSDGAQIRSASNDTARVSVTQTGVLVEGPWTLRVADQAYIIPFSPDGQLIGAPETHGVVQVLDLRLGDLTRLEGHTGIVYDMAFSQDGKWVVSGSEDTTVCVWDLETRILVAGPFEGHRDEVFSVDFSPDCRQVLSGSRDTSIRVFELTPDDTLKGAFGGGSLCQDGWILNSKDQPTIWVPPWLHHGLYFPQKLTCNP</sequence>
<dbReference type="PROSITE" id="PS00678">
    <property type="entry name" value="WD_REPEATS_1"/>
    <property type="match status" value="4"/>
</dbReference>
<dbReference type="PRINTS" id="PR00320">
    <property type="entry name" value="GPROTEINBRPT"/>
</dbReference>
<feature type="repeat" description="WD" evidence="3">
    <location>
        <begin position="915"/>
        <end position="956"/>
    </location>
</feature>
<dbReference type="CDD" id="cd00200">
    <property type="entry name" value="WD40"/>
    <property type="match status" value="2"/>
</dbReference>
<dbReference type="SMART" id="SM00320">
    <property type="entry name" value="WD40"/>
    <property type="match status" value="13"/>
</dbReference>
<name>A0A9P5PAB2_9AGAR</name>
<dbReference type="EMBL" id="JADNRY010000277">
    <property type="protein sequence ID" value="KAF9059818.1"/>
    <property type="molecule type" value="Genomic_DNA"/>
</dbReference>
<dbReference type="PROSITE" id="PS50082">
    <property type="entry name" value="WD_REPEATS_2"/>
    <property type="match status" value="11"/>
</dbReference>
<dbReference type="InterPro" id="IPR035892">
    <property type="entry name" value="C2_domain_sf"/>
</dbReference>
<dbReference type="InterPro" id="IPR027417">
    <property type="entry name" value="P-loop_NTPase"/>
</dbReference>
<feature type="repeat" description="WD" evidence="3">
    <location>
        <begin position="1500"/>
        <end position="1541"/>
    </location>
</feature>
<dbReference type="InterPro" id="IPR019775">
    <property type="entry name" value="WD40_repeat_CS"/>
</dbReference>
<feature type="repeat" description="WD" evidence="3">
    <location>
        <begin position="958"/>
        <end position="999"/>
    </location>
</feature>
<dbReference type="Pfam" id="PF00400">
    <property type="entry name" value="WD40"/>
    <property type="match status" value="13"/>
</dbReference>
<dbReference type="OrthoDB" id="2885569at2759"/>
<accession>A0A9P5PAB2</accession>
<evidence type="ECO:0000256" key="1">
    <source>
        <dbReference type="ARBA" id="ARBA00022574"/>
    </source>
</evidence>
<dbReference type="Gene3D" id="2.130.10.10">
    <property type="entry name" value="YVTN repeat-like/Quinoprotein amine dehydrogenase"/>
    <property type="match status" value="5"/>
</dbReference>
<dbReference type="InterPro" id="IPR001680">
    <property type="entry name" value="WD40_rpt"/>
</dbReference>
<dbReference type="InterPro" id="IPR036322">
    <property type="entry name" value="WD40_repeat_dom_sf"/>
</dbReference>
<reference evidence="5" key="1">
    <citation type="submission" date="2020-11" db="EMBL/GenBank/DDBJ databases">
        <authorList>
            <consortium name="DOE Joint Genome Institute"/>
            <person name="Ahrendt S."/>
            <person name="Riley R."/>
            <person name="Andreopoulos W."/>
            <person name="Labutti K."/>
            <person name="Pangilinan J."/>
            <person name="Ruiz-Duenas F.J."/>
            <person name="Barrasa J.M."/>
            <person name="Sanchez-Garcia M."/>
            <person name="Camarero S."/>
            <person name="Miyauchi S."/>
            <person name="Serrano A."/>
            <person name="Linde D."/>
            <person name="Babiker R."/>
            <person name="Drula E."/>
            <person name="Ayuso-Fernandez I."/>
            <person name="Pacheco R."/>
            <person name="Padilla G."/>
            <person name="Ferreira P."/>
            <person name="Barriuso J."/>
            <person name="Kellner H."/>
            <person name="Castanera R."/>
            <person name="Alfaro M."/>
            <person name="Ramirez L."/>
            <person name="Pisabarro A.G."/>
            <person name="Kuo A."/>
            <person name="Tritt A."/>
            <person name="Lipzen A."/>
            <person name="He G."/>
            <person name="Yan M."/>
            <person name="Ng V."/>
            <person name="Cullen D."/>
            <person name="Martin F."/>
            <person name="Rosso M.-N."/>
            <person name="Henrissat B."/>
            <person name="Hibbett D."/>
            <person name="Martinez A.T."/>
            <person name="Grigoriev I.V."/>
        </authorList>
    </citation>
    <scope>NUCLEOTIDE SEQUENCE</scope>
    <source>
        <strain evidence="5">AH 40177</strain>
    </source>
</reference>
<dbReference type="InterPro" id="IPR007111">
    <property type="entry name" value="NACHT_NTPase"/>
</dbReference>
<dbReference type="PANTHER" id="PTHR19879:SF9">
    <property type="entry name" value="TRANSCRIPTION INITIATION FACTOR TFIID SUBUNIT 5"/>
    <property type="match status" value="1"/>
</dbReference>
<dbReference type="InterPro" id="IPR015943">
    <property type="entry name" value="WD40/YVTN_repeat-like_dom_sf"/>
</dbReference>
<feature type="repeat" description="WD" evidence="3">
    <location>
        <begin position="1330"/>
        <end position="1371"/>
    </location>
</feature>
<dbReference type="SUPFAM" id="SSF49562">
    <property type="entry name" value="C2 domain (Calcium/lipid-binding domain, CaLB)"/>
    <property type="match status" value="1"/>
</dbReference>
<dbReference type="Proteomes" id="UP000772434">
    <property type="component" value="Unassembled WGS sequence"/>
</dbReference>
<feature type="repeat" description="WD" evidence="3">
    <location>
        <begin position="1001"/>
        <end position="1033"/>
    </location>
</feature>
<dbReference type="Gene3D" id="3.40.50.300">
    <property type="entry name" value="P-loop containing nucleotide triphosphate hydrolases"/>
    <property type="match status" value="1"/>
</dbReference>
<feature type="repeat" description="WD" evidence="3">
    <location>
        <begin position="1457"/>
        <end position="1492"/>
    </location>
</feature>
<feature type="repeat" description="WD" evidence="3">
    <location>
        <begin position="1147"/>
        <end position="1179"/>
    </location>
</feature>
<dbReference type="SUPFAM" id="SSF50978">
    <property type="entry name" value="WD40 repeat-like"/>
    <property type="match status" value="2"/>
</dbReference>
<protein>
    <submittedName>
        <fullName evidence="5">WD40-repeat-containing domain protein</fullName>
    </submittedName>
</protein>
<dbReference type="PROSITE" id="PS50294">
    <property type="entry name" value="WD_REPEATS_REGION"/>
    <property type="match status" value="9"/>
</dbReference>
<dbReference type="InterPro" id="IPR020472">
    <property type="entry name" value="WD40_PAC1"/>
</dbReference>
<feature type="repeat" description="WD" evidence="3">
    <location>
        <begin position="1287"/>
        <end position="1328"/>
    </location>
</feature>
<dbReference type="PANTHER" id="PTHR19879">
    <property type="entry name" value="TRANSCRIPTION INITIATION FACTOR TFIID"/>
    <property type="match status" value="1"/>
</dbReference>
<proteinExistence type="predicted"/>
<evidence type="ECO:0000313" key="6">
    <source>
        <dbReference type="Proteomes" id="UP000772434"/>
    </source>
</evidence>
<keyword evidence="2" id="KW-0677">Repeat</keyword>
<evidence type="ECO:0000313" key="5">
    <source>
        <dbReference type="EMBL" id="KAF9059818.1"/>
    </source>
</evidence>
<keyword evidence="6" id="KW-1185">Reference proteome</keyword>
<evidence type="ECO:0000259" key="4">
    <source>
        <dbReference type="PROSITE" id="PS50837"/>
    </source>
</evidence>
<evidence type="ECO:0000256" key="3">
    <source>
        <dbReference type="PROSITE-ProRule" id="PRU00221"/>
    </source>
</evidence>
<dbReference type="PROSITE" id="PS50837">
    <property type="entry name" value="NACHT"/>
    <property type="match status" value="1"/>
</dbReference>
<gene>
    <name evidence="5" type="ORF">BDP27DRAFT_1452998</name>
</gene>
<organism evidence="5 6">
    <name type="scientific">Rhodocollybia butyracea</name>
    <dbReference type="NCBI Taxonomy" id="206335"/>
    <lineage>
        <taxon>Eukaryota</taxon>
        <taxon>Fungi</taxon>
        <taxon>Dikarya</taxon>
        <taxon>Basidiomycota</taxon>
        <taxon>Agaricomycotina</taxon>
        <taxon>Agaricomycetes</taxon>
        <taxon>Agaricomycetidae</taxon>
        <taxon>Agaricales</taxon>
        <taxon>Marasmiineae</taxon>
        <taxon>Omphalotaceae</taxon>
        <taxon>Rhodocollybia</taxon>
    </lineage>
</organism>
<feature type="repeat" description="WD" evidence="3">
    <location>
        <begin position="1047"/>
        <end position="1094"/>
    </location>
</feature>
<feature type="domain" description="NACHT" evidence="4">
    <location>
        <begin position="372"/>
        <end position="518"/>
    </location>
</feature>
<feature type="repeat" description="WD" evidence="3">
    <location>
        <begin position="1244"/>
        <end position="1276"/>
    </location>
</feature>
<dbReference type="InterPro" id="IPR056884">
    <property type="entry name" value="NPHP3-like_N"/>
</dbReference>